<evidence type="ECO:0000313" key="2">
    <source>
        <dbReference type="EMBL" id="SFG36834.1"/>
    </source>
</evidence>
<accession>A0A1I2R7X7</accession>
<evidence type="ECO:0000256" key="1">
    <source>
        <dbReference type="SAM" id="Phobius"/>
    </source>
</evidence>
<keyword evidence="1" id="KW-1133">Transmembrane helix</keyword>
<gene>
    <name evidence="2" type="ORF">SAMN02982927_01482</name>
</gene>
<sequence length="53" mass="6039">MDDEKLKAIESRLDAIEKQLKALESEQHRPLIGSNVWVLVPIVAIVMWGLQNI</sequence>
<keyword evidence="3" id="KW-1185">Reference proteome</keyword>
<dbReference type="Proteomes" id="UP000198752">
    <property type="component" value="Unassembled WGS sequence"/>
</dbReference>
<keyword evidence="1" id="KW-0812">Transmembrane</keyword>
<keyword evidence="1" id="KW-0472">Membrane</keyword>
<dbReference type="EMBL" id="FOOY01000009">
    <property type="protein sequence ID" value="SFG36834.1"/>
    <property type="molecule type" value="Genomic_DNA"/>
</dbReference>
<dbReference type="AlphaFoldDB" id="A0A1I2R7X7"/>
<dbReference type="RefSeq" id="WP_177184690.1">
    <property type="nucleotide sequence ID" value="NZ_FOOY01000009.1"/>
</dbReference>
<reference evidence="3" key="1">
    <citation type="submission" date="2016-10" db="EMBL/GenBank/DDBJ databases">
        <authorList>
            <person name="Varghese N."/>
            <person name="Submissions S."/>
        </authorList>
    </citation>
    <scope>NUCLEOTIDE SEQUENCE [LARGE SCALE GENOMIC DNA]</scope>
    <source>
        <strain evidence="3">ATCC 700379</strain>
    </source>
</reference>
<organism evidence="2 3">
    <name type="scientific">Sporolactobacillus nakayamae</name>
    <dbReference type="NCBI Taxonomy" id="269670"/>
    <lineage>
        <taxon>Bacteria</taxon>
        <taxon>Bacillati</taxon>
        <taxon>Bacillota</taxon>
        <taxon>Bacilli</taxon>
        <taxon>Bacillales</taxon>
        <taxon>Sporolactobacillaceae</taxon>
        <taxon>Sporolactobacillus</taxon>
    </lineage>
</organism>
<proteinExistence type="predicted"/>
<evidence type="ECO:0000313" key="3">
    <source>
        <dbReference type="Proteomes" id="UP000198752"/>
    </source>
</evidence>
<name>A0A1I2R7X7_9BACL</name>
<protein>
    <submittedName>
        <fullName evidence="2">Uncharacterized protein</fullName>
    </submittedName>
</protein>
<dbReference type="STRING" id="269670.SAMN02982927_01482"/>
<feature type="transmembrane region" description="Helical" evidence="1">
    <location>
        <begin position="31"/>
        <end position="50"/>
    </location>
</feature>